<organism evidence="1 2">
    <name type="scientific">Adlercreutzia wanghongyangiae</name>
    <dbReference type="NCBI Taxonomy" id="3111451"/>
    <lineage>
        <taxon>Bacteria</taxon>
        <taxon>Bacillati</taxon>
        <taxon>Actinomycetota</taxon>
        <taxon>Coriobacteriia</taxon>
        <taxon>Eggerthellales</taxon>
        <taxon>Eggerthellaceae</taxon>
        <taxon>Adlercreutzia</taxon>
    </lineage>
</organism>
<gene>
    <name evidence="1" type="ORF">VIN30_01365</name>
</gene>
<dbReference type="Proteomes" id="UP001349994">
    <property type="component" value="Unassembled WGS sequence"/>
</dbReference>
<reference evidence="1 2" key="1">
    <citation type="submission" date="2024-01" db="EMBL/GenBank/DDBJ databases">
        <title>novel species in genus Adlercreutzia.</title>
        <authorList>
            <person name="Liu X."/>
        </authorList>
    </citation>
    <scope>NUCLEOTIDE SEQUENCE [LARGE SCALE GENOMIC DNA]</scope>
    <source>
        <strain evidence="1 2">R7</strain>
    </source>
</reference>
<comment type="caution">
    <text evidence="1">The sequence shown here is derived from an EMBL/GenBank/DDBJ whole genome shotgun (WGS) entry which is preliminary data.</text>
</comment>
<keyword evidence="2" id="KW-1185">Reference proteome</keyword>
<sequence>MGSKKRSAWKKQKEEFAASLGGVDGLFPDGDPVARDPFARESAARAARDEAHEAALRRKACERKNRYASRYEAELTAAECSDHGAPPLHVYRCPYCQGWHLTSKSEKKPGAR</sequence>
<evidence type="ECO:0000313" key="2">
    <source>
        <dbReference type="Proteomes" id="UP001349994"/>
    </source>
</evidence>
<evidence type="ECO:0000313" key="1">
    <source>
        <dbReference type="EMBL" id="MEC4175097.1"/>
    </source>
</evidence>
<accession>A0ABU6IF78</accession>
<name>A0ABU6IF78_9ACTN</name>
<protein>
    <submittedName>
        <fullName evidence="1">Uncharacterized protein</fullName>
    </submittedName>
</protein>
<dbReference type="RefSeq" id="WP_326424778.1">
    <property type="nucleotide sequence ID" value="NZ_JAYMFF010000002.1"/>
</dbReference>
<proteinExistence type="predicted"/>
<dbReference type="EMBL" id="JAYMFF010000002">
    <property type="protein sequence ID" value="MEC4175097.1"/>
    <property type="molecule type" value="Genomic_DNA"/>
</dbReference>